<dbReference type="AlphaFoldDB" id="A0AAV1IT59"/>
<evidence type="ECO:0000256" key="1">
    <source>
        <dbReference type="SAM" id="MobiDB-lite"/>
    </source>
</evidence>
<dbReference type="EMBL" id="CAVLEF010000001">
    <property type="protein sequence ID" value="CAK1540324.1"/>
    <property type="molecule type" value="Genomic_DNA"/>
</dbReference>
<name>A0AAV1IT59_9NEOP</name>
<evidence type="ECO:0000313" key="3">
    <source>
        <dbReference type="Proteomes" id="UP001497472"/>
    </source>
</evidence>
<proteinExistence type="predicted"/>
<reference evidence="2 3" key="1">
    <citation type="submission" date="2023-11" db="EMBL/GenBank/DDBJ databases">
        <authorList>
            <person name="Okamura Y."/>
        </authorList>
    </citation>
    <scope>NUCLEOTIDE SEQUENCE [LARGE SCALE GENOMIC DNA]</scope>
</reference>
<evidence type="ECO:0000313" key="2">
    <source>
        <dbReference type="EMBL" id="CAK1540324.1"/>
    </source>
</evidence>
<organism evidence="2 3">
    <name type="scientific">Leptosia nina</name>
    <dbReference type="NCBI Taxonomy" id="320188"/>
    <lineage>
        <taxon>Eukaryota</taxon>
        <taxon>Metazoa</taxon>
        <taxon>Ecdysozoa</taxon>
        <taxon>Arthropoda</taxon>
        <taxon>Hexapoda</taxon>
        <taxon>Insecta</taxon>
        <taxon>Pterygota</taxon>
        <taxon>Neoptera</taxon>
        <taxon>Endopterygota</taxon>
        <taxon>Lepidoptera</taxon>
        <taxon>Glossata</taxon>
        <taxon>Ditrysia</taxon>
        <taxon>Papilionoidea</taxon>
        <taxon>Pieridae</taxon>
        <taxon>Pierinae</taxon>
        <taxon>Leptosia</taxon>
    </lineage>
</organism>
<feature type="region of interest" description="Disordered" evidence="1">
    <location>
        <begin position="251"/>
        <end position="294"/>
    </location>
</feature>
<protein>
    <submittedName>
        <fullName evidence="2">Uncharacterized protein</fullName>
    </submittedName>
</protein>
<keyword evidence="3" id="KW-1185">Reference proteome</keyword>
<comment type="caution">
    <text evidence="2">The sequence shown here is derived from an EMBL/GenBank/DDBJ whole genome shotgun (WGS) entry which is preliminary data.</text>
</comment>
<accession>A0AAV1IT59</accession>
<sequence length="294" mass="31461">MIAVSTYSISTRSARNTIFIRVNQTQQQQLTNQNIISYPRKAIKFCYPSNVRPPAANNIESGINVYFRKYAQVNVLLHRICLLKRNMKLLIVAAACLALAVAGPTRGILDPESAGPIVKDPENINLNPALVPENINVNPALVPENINVGPALVPENINVGPALVPENINVSPALVPENINVGPAIIDDAQPQGALIQVIININNKNHVVDIPVDVPENINNDPAIVPEIKPDPVIIADEAINVAKPEIKPVPAPADISQPEVPVVPSPADIGKPELPSPGLDADNAQNVPDDMN</sequence>
<gene>
    <name evidence="2" type="ORF">LNINA_LOCUS385</name>
</gene>
<dbReference type="Proteomes" id="UP001497472">
    <property type="component" value="Unassembled WGS sequence"/>
</dbReference>